<dbReference type="Proteomes" id="UP001596137">
    <property type="component" value="Unassembled WGS sequence"/>
</dbReference>
<dbReference type="EMBL" id="JBHSRF010000028">
    <property type="protein sequence ID" value="MFC6083442.1"/>
    <property type="molecule type" value="Genomic_DNA"/>
</dbReference>
<organism evidence="1 2">
    <name type="scientific">Sphaerisporangium aureirubrum</name>
    <dbReference type="NCBI Taxonomy" id="1544736"/>
    <lineage>
        <taxon>Bacteria</taxon>
        <taxon>Bacillati</taxon>
        <taxon>Actinomycetota</taxon>
        <taxon>Actinomycetes</taxon>
        <taxon>Streptosporangiales</taxon>
        <taxon>Streptosporangiaceae</taxon>
        <taxon>Sphaerisporangium</taxon>
    </lineage>
</organism>
<dbReference type="PANTHER" id="PTHR30146">
    <property type="entry name" value="LACI-RELATED TRANSCRIPTIONAL REPRESSOR"/>
    <property type="match status" value="1"/>
</dbReference>
<dbReference type="InterPro" id="IPR010982">
    <property type="entry name" value="Lambda_DNA-bd_dom_sf"/>
</dbReference>
<dbReference type="PANTHER" id="PTHR30146:SF138">
    <property type="entry name" value="TRANSCRIPTIONAL REGULATORY PROTEIN"/>
    <property type="match status" value="1"/>
</dbReference>
<accession>A0ABW1NML5</accession>
<dbReference type="RefSeq" id="WP_380755395.1">
    <property type="nucleotide sequence ID" value="NZ_JBHSRF010000028.1"/>
</dbReference>
<evidence type="ECO:0000313" key="2">
    <source>
        <dbReference type="Proteomes" id="UP001596137"/>
    </source>
</evidence>
<dbReference type="InterPro" id="IPR028082">
    <property type="entry name" value="Peripla_BP_I"/>
</dbReference>
<gene>
    <name evidence="1" type="ORF">ACFP1K_19880</name>
</gene>
<comment type="caution">
    <text evidence="1">The sequence shown here is derived from an EMBL/GenBank/DDBJ whole genome shotgun (WGS) entry which is preliminary data.</text>
</comment>
<protein>
    <recommendedName>
        <fullName evidence="3">LacI family transcriptional regulator</fullName>
    </recommendedName>
</protein>
<sequence length="135" mass="14334">MAEHTAPPRRGTRAVAHEAGVSGATVANVLNRPGIVAPATHLIALGHHRIAFLCSAPTVATTVKERYAGLRDAVADAGLDPGRVVVEAEIEPRRPTYDLGYAAADLLLHESGPGHRHREVLFEPSLVVRDSTRAV</sequence>
<dbReference type="SUPFAM" id="SSF53822">
    <property type="entry name" value="Periplasmic binding protein-like I"/>
    <property type="match status" value="1"/>
</dbReference>
<dbReference type="Gene3D" id="1.10.260.40">
    <property type="entry name" value="lambda repressor-like DNA-binding domains"/>
    <property type="match status" value="1"/>
</dbReference>
<evidence type="ECO:0000313" key="1">
    <source>
        <dbReference type="EMBL" id="MFC6083442.1"/>
    </source>
</evidence>
<name>A0ABW1NML5_9ACTN</name>
<evidence type="ECO:0008006" key="3">
    <source>
        <dbReference type="Google" id="ProtNLM"/>
    </source>
</evidence>
<reference evidence="2" key="1">
    <citation type="journal article" date="2019" name="Int. J. Syst. Evol. Microbiol.">
        <title>The Global Catalogue of Microorganisms (GCM) 10K type strain sequencing project: providing services to taxonomists for standard genome sequencing and annotation.</title>
        <authorList>
            <consortium name="The Broad Institute Genomics Platform"/>
            <consortium name="The Broad Institute Genome Sequencing Center for Infectious Disease"/>
            <person name="Wu L."/>
            <person name="Ma J."/>
        </authorList>
    </citation>
    <scope>NUCLEOTIDE SEQUENCE [LARGE SCALE GENOMIC DNA]</scope>
    <source>
        <strain evidence="2">JCM 30346</strain>
    </source>
</reference>
<dbReference type="Gene3D" id="3.40.50.2300">
    <property type="match status" value="1"/>
</dbReference>
<keyword evidence="2" id="KW-1185">Reference proteome</keyword>
<proteinExistence type="predicted"/>